<dbReference type="EMBL" id="JAFBEI010000026">
    <property type="protein sequence ID" value="MBM7636509.1"/>
    <property type="molecule type" value="Genomic_DNA"/>
</dbReference>
<dbReference type="RefSeq" id="WP_205017383.1">
    <property type="nucleotide sequence ID" value="NZ_JAFBEI010000026.1"/>
</dbReference>
<sequence>MKFVFDLDGTLCFDGMTIADTIKTPLLTAEDYGHQVIFASARSYRDCIGLLEGELATRLVIGLNGGLAYQNGQLILQHQLHRESYQMVLKVCHNYNLPYFLDDHFNYAISQAEKIPFISSVDPLGLGKQLPVNELGPAIKMVIYMGNHLEMLADLITELEQLDTLDLFYHEMEECLYLNPYGVSKGSTILDLVGENFVAFGNDKNDIPMFDKSLYGVQVGDYPYLKEHADDQVPADSQQVALKIQEVFQEFQGK</sequence>
<dbReference type="Gene3D" id="3.40.50.1000">
    <property type="entry name" value="HAD superfamily/HAD-like"/>
    <property type="match status" value="2"/>
</dbReference>
<dbReference type="Proteomes" id="UP000809081">
    <property type="component" value="Unassembled WGS sequence"/>
</dbReference>
<organism evidence="1 2">
    <name type="scientific">Streptococcus saliviloxodontae</name>
    <dbReference type="NCBI Taxonomy" id="1349416"/>
    <lineage>
        <taxon>Bacteria</taxon>
        <taxon>Bacillati</taxon>
        <taxon>Bacillota</taxon>
        <taxon>Bacilli</taxon>
        <taxon>Lactobacillales</taxon>
        <taxon>Streptococcaceae</taxon>
        <taxon>Streptococcus</taxon>
    </lineage>
</organism>
<dbReference type="Gene3D" id="3.30.1240.10">
    <property type="match status" value="1"/>
</dbReference>
<comment type="caution">
    <text evidence="1">The sequence shown here is derived from an EMBL/GenBank/DDBJ whole genome shotgun (WGS) entry which is preliminary data.</text>
</comment>
<dbReference type="GO" id="GO:0016787">
    <property type="term" value="F:hydrolase activity"/>
    <property type="evidence" value="ECO:0007669"/>
    <property type="project" value="UniProtKB-KW"/>
</dbReference>
<accession>A0ABS2PMC7</accession>
<gene>
    <name evidence="1" type="ORF">JOC31_001333</name>
</gene>
<dbReference type="InterPro" id="IPR036412">
    <property type="entry name" value="HAD-like_sf"/>
</dbReference>
<protein>
    <submittedName>
        <fullName evidence="1">HAD superfamily hydrolase (TIGR01484 family)</fullName>
    </submittedName>
</protein>
<keyword evidence="2" id="KW-1185">Reference proteome</keyword>
<proteinExistence type="predicted"/>
<reference evidence="1 2" key="1">
    <citation type="submission" date="2021-01" db="EMBL/GenBank/DDBJ databases">
        <title>Genomic Encyclopedia of Type Strains, Phase IV (KMG-IV): sequencing the most valuable type-strain genomes for metagenomic binning, comparative biology and taxonomic classification.</title>
        <authorList>
            <person name="Goeker M."/>
        </authorList>
    </citation>
    <scope>NUCLEOTIDE SEQUENCE [LARGE SCALE GENOMIC DNA]</scope>
    <source>
        <strain evidence="1 2">DSM 27513</strain>
    </source>
</reference>
<dbReference type="PANTHER" id="PTHR10000:SF53">
    <property type="entry name" value="5-AMINO-6-(5-PHOSPHO-D-RIBITYLAMINO)URACIL PHOSPHATASE YBJI-RELATED"/>
    <property type="match status" value="1"/>
</dbReference>
<evidence type="ECO:0000313" key="2">
    <source>
        <dbReference type="Proteomes" id="UP000809081"/>
    </source>
</evidence>
<evidence type="ECO:0000313" key="1">
    <source>
        <dbReference type="EMBL" id="MBM7636509.1"/>
    </source>
</evidence>
<dbReference type="PANTHER" id="PTHR10000">
    <property type="entry name" value="PHOSPHOSERINE PHOSPHATASE"/>
    <property type="match status" value="1"/>
</dbReference>
<keyword evidence="1" id="KW-0378">Hydrolase</keyword>
<dbReference type="SUPFAM" id="SSF56784">
    <property type="entry name" value="HAD-like"/>
    <property type="match status" value="1"/>
</dbReference>
<dbReference type="Pfam" id="PF08282">
    <property type="entry name" value="Hydrolase_3"/>
    <property type="match status" value="1"/>
</dbReference>
<name>A0ABS2PMC7_9STRE</name>
<dbReference type="InterPro" id="IPR023214">
    <property type="entry name" value="HAD_sf"/>
</dbReference>